<sequence>AIYSLLPFPVFLLEYLIEPKDFGTRIEPHMGRPSLLSRALNRKNSAK</sequence>
<dbReference type="AlphaFoldDB" id="X1UFW5"/>
<dbReference type="EMBL" id="BARW01041406">
    <property type="protein sequence ID" value="GAJ16424.1"/>
    <property type="molecule type" value="Genomic_DNA"/>
</dbReference>
<organism evidence="1">
    <name type="scientific">marine sediment metagenome</name>
    <dbReference type="NCBI Taxonomy" id="412755"/>
    <lineage>
        <taxon>unclassified sequences</taxon>
        <taxon>metagenomes</taxon>
        <taxon>ecological metagenomes</taxon>
    </lineage>
</organism>
<feature type="non-terminal residue" evidence="1">
    <location>
        <position position="1"/>
    </location>
</feature>
<gene>
    <name evidence="1" type="ORF">S12H4_62019</name>
</gene>
<protein>
    <submittedName>
        <fullName evidence="1">Uncharacterized protein</fullName>
    </submittedName>
</protein>
<accession>X1UFW5</accession>
<evidence type="ECO:0000313" key="1">
    <source>
        <dbReference type="EMBL" id="GAJ16424.1"/>
    </source>
</evidence>
<comment type="caution">
    <text evidence="1">The sequence shown here is derived from an EMBL/GenBank/DDBJ whole genome shotgun (WGS) entry which is preliminary data.</text>
</comment>
<proteinExistence type="predicted"/>
<name>X1UFW5_9ZZZZ</name>
<reference evidence="1" key="1">
    <citation type="journal article" date="2014" name="Front. Microbiol.">
        <title>High frequency of phylogenetically diverse reductive dehalogenase-homologous genes in deep subseafloor sedimentary metagenomes.</title>
        <authorList>
            <person name="Kawai M."/>
            <person name="Futagami T."/>
            <person name="Toyoda A."/>
            <person name="Takaki Y."/>
            <person name="Nishi S."/>
            <person name="Hori S."/>
            <person name="Arai W."/>
            <person name="Tsubouchi T."/>
            <person name="Morono Y."/>
            <person name="Uchiyama I."/>
            <person name="Ito T."/>
            <person name="Fujiyama A."/>
            <person name="Inagaki F."/>
            <person name="Takami H."/>
        </authorList>
    </citation>
    <scope>NUCLEOTIDE SEQUENCE</scope>
    <source>
        <strain evidence="1">Expedition CK06-06</strain>
    </source>
</reference>